<gene>
    <name evidence="8" type="ORF">KI387_012500</name>
</gene>
<reference evidence="8 9" key="1">
    <citation type="journal article" date="2021" name="Nat. Plants">
        <title>The Taxus genome provides insights into paclitaxel biosynthesis.</title>
        <authorList>
            <person name="Xiong X."/>
            <person name="Gou J."/>
            <person name="Liao Q."/>
            <person name="Li Y."/>
            <person name="Zhou Q."/>
            <person name="Bi G."/>
            <person name="Li C."/>
            <person name="Du R."/>
            <person name="Wang X."/>
            <person name="Sun T."/>
            <person name="Guo L."/>
            <person name="Liang H."/>
            <person name="Lu P."/>
            <person name="Wu Y."/>
            <person name="Zhang Z."/>
            <person name="Ro D.K."/>
            <person name="Shang Y."/>
            <person name="Huang S."/>
            <person name="Yan J."/>
        </authorList>
    </citation>
    <scope>NUCLEOTIDE SEQUENCE [LARGE SCALE GENOMIC DNA]</scope>
    <source>
        <strain evidence="8">Ta-2019</strain>
    </source>
</reference>
<comment type="similarity">
    <text evidence="2">Belongs to the adaptor complexes small subunit family.</text>
</comment>
<sequence>PAEKQQELIRDIFGVLCSRAENVSNFIEADAIFGPDTKLVYKHYATLYFVFVFDSSENELGILDLIQVFVETLDKCFKNVCELDIIFNFNKLHTVLDEIIMGGQVVETNSNEVMKAVQEILNHGVDRTANQCRDRWEHVLPDFKRIRDYESHIPSGHDSYWNMTTRERIDRKLPTNCAKEIFDAMEVNFRVDRTINPGNITINSSDNNYVFQEDSHSPNEDVQGKECPSQTKSPSEGDNQTTGKKWKSTSKTSTIKDTFVENNKLIIFTLQMVEEGHMKRHEMDCVLIEERHKKDCVLIEQRMQKEELNEERLIKIEEKKINVQLNLVSTLNSIGQAMMKISDSF</sequence>
<accession>A0AA38CIN9</accession>
<keyword evidence="4" id="KW-0653">Protein transport</keyword>
<dbReference type="Gene3D" id="3.30.450.60">
    <property type="match status" value="1"/>
</dbReference>
<evidence type="ECO:0000256" key="5">
    <source>
        <dbReference type="ARBA" id="ARBA00023136"/>
    </source>
</evidence>
<evidence type="ECO:0000313" key="9">
    <source>
        <dbReference type="Proteomes" id="UP000824469"/>
    </source>
</evidence>
<evidence type="ECO:0000256" key="3">
    <source>
        <dbReference type="ARBA" id="ARBA00022448"/>
    </source>
</evidence>
<name>A0AA38CIN9_TAXCH</name>
<comment type="caution">
    <text evidence="8">The sequence shown here is derived from an EMBL/GenBank/DDBJ whole genome shotgun (WGS) entry which is preliminary data.</text>
</comment>
<feature type="compositionally biased region" description="Polar residues" evidence="6">
    <location>
        <begin position="228"/>
        <end position="240"/>
    </location>
</feature>
<dbReference type="GO" id="GO:0030117">
    <property type="term" value="C:membrane coat"/>
    <property type="evidence" value="ECO:0007669"/>
    <property type="project" value="InterPro"/>
</dbReference>
<keyword evidence="3" id="KW-0813">Transport</keyword>
<evidence type="ECO:0000256" key="4">
    <source>
        <dbReference type="ARBA" id="ARBA00022927"/>
    </source>
</evidence>
<dbReference type="Pfam" id="PF01217">
    <property type="entry name" value="Clat_adaptor_s"/>
    <property type="match status" value="1"/>
</dbReference>
<dbReference type="PROSITE" id="PS00989">
    <property type="entry name" value="CLAT_ADAPTOR_S"/>
    <property type="match status" value="1"/>
</dbReference>
<feature type="domain" description="AP complex mu/sigma subunit" evidence="7">
    <location>
        <begin position="2"/>
        <end position="119"/>
    </location>
</feature>
<feature type="region of interest" description="Disordered" evidence="6">
    <location>
        <begin position="202"/>
        <end position="251"/>
    </location>
</feature>
<dbReference type="InterPro" id="IPR022775">
    <property type="entry name" value="AP_mu_sigma_su"/>
</dbReference>
<proteinExistence type="inferred from homology"/>
<feature type="non-terminal residue" evidence="8">
    <location>
        <position position="1"/>
    </location>
</feature>
<evidence type="ECO:0000256" key="2">
    <source>
        <dbReference type="ARBA" id="ARBA00006972"/>
    </source>
</evidence>
<protein>
    <recommendedName>
        <fullName evidence="7">AP complex mu/sigma subunit domain-containing protein</fullName>
    </recommendedName>
</protein>
<dbReference type="GO" id="GO:0016192">
    <property type="term" value="P:vesicle-mediated transport"/>
    <property type="evidence" value="ECO:0007669"/>
    <property type="project" value="InterPro"/>
</dbReference>
<dbReference type="InterPro" id="IPR000804">
    <property type="entry name" value="Clathrin_sm-chain_CS"/>
</dbReference>
<dbReference type="Proteomes" id="UP000824469">
    <property type="component" value="Unassembled WGS sequence"/>
</dbReference>
<dbReference type="EMBL" id="JAHRHJ020000009">
    <property type="protein sequence ID" value="KAH9300917.1"/>
    <property type="molecule type" value="Genomic_DNA"/>
</dbReference>
<organism evidence="8 9">
    <name type="scientific">Taxus chinensis</name>
    <name type="common">Chinese yew</name>
    <name type="synonym">Taxus wallichiana var. chinensis</name>
    <dbReference type="NCBI Taxonomy" id="29808"/>
    <lineage>
        <taxon>Eukaryota</taxon>
        <taxon>Viridiplantae</taxon>
        <taxon>Streptophyta</taxon>
        <taxon>Embryophyta</taxon>
        <taxon>Tracheophyta</taxon>
        <taxon>Spermatophyta</taxon>
        <taxon>Pinopsida</taxon>
        <taxon>Pinidae</taxon>
        <taxon>Conifers II</taxon>
        <taxon>Cupressales</taxon>
        <taxon>Taxaceae</taxon>
        <taxon>Taxus</taxon>
    </lineage>
</organism>
<evidence type="ECO:0000256" key="6">
    <source>
        <dbReference type="SAM" id="MobiDB-lite"/>
    </source>
</evidence>
<keyword evidence="9" id="KW-1185">Reference proteome</keyword>
<keyword evidence="5" id="KW-0472">Membrane</keyword>
<dbReference type="AlphaFoldDB" id="A0AA38CIN9"/>
<evidence type="ECO:0000256" key="1">
    <source>
        <dbReference type="ARBA" id="ARBA00004308"/>
    </source>
</evidence>
<dbReference type="GO" id="GO:0012505">
    <property type="term" value="C:endomembrane system"/>
    <property type="evidence" value="ECO:0007669"/>
    <property type="project" value="UniProtKB-SubCell"/>
</dbReference>
<evidence type="ECO:0000259" key="7">
    <source>
        <dbReference type="Pfam" id="PF01217"/>
    </source>
</evidence>
<evidence type="ECO:0000313" key="8">
    <source>
        <dbReference type="EMBL" id="KAH9300917.1"/>
    </source>
</evidence>
<dbReference type="GO" id="GO:0006886">
    <property type="term" value="P:intracellular protein transport"/>
    <property type="evidence" value="ECO:0007669"/>
    <property type="project" value="InterPro"/>
</dbReference>
<dbReference type="InterPro" id="IPR011012">
    <property type="entry name" value="Longin-like_dom_sf"/>
</dbReference>
<dbReference type="InterPro" id="IPR016635">
    <property type="entry name" value="AP_complex_ssu"/>
</dbReference>
<dbReference type="SUPFAM" id="SSF64356">
    <property type="entry name" value="SNARE-like"/>
    <property type="match status" value="1"/>
</dbReference>
<feature type="compositionally biased region" description="Basic and acidic residues" evidence="6">
    <location>
        <begin position="213"/>
        <end position="224"/>
    </location>
</feature>
<dbReference type="PANTHER" id="PTHR11753">
    <property type="entry name" value="ADAPTOR COMPLEXES SMALL SUBUNIT FAMILY"/>
    <property type="match status" value="1"/>
</dbReference>
<comment type="subcellular location">
    <subcellularLocation>
        <location evidence="1">Endomembrane system</location>
    </subcellularLocation>
</comment>